<dbReference type="Proteomes" id="UP000632849">
    <property type="component" value="Unassembled WGS sequence"/>
</dbReference>
<evidence type="ECO:0000256" key="1">
    <source>
        <dbReference type="SAM" id="MobiDB-lite"/>
    </source>
</evidence>
<name>A0A919EKX0_STRFL</name>
<sequence length="105" mass="11926">MASEAPVRRPERPARGAMHTYGLTREKRCHTYGWGFRPSPDARRNHRLRPLLPRALPGGTDEMAGPTGGFTLKRKEKSACLTPLSRLNYPEFHLLPQLKPRRLVA</sequence>
<keyword evidence="3" id="KW-1185">Reference proteome</keyword>
<protein>
    <submittedName>
        <fullName evidence="2">Uncharacterized protein</fullName>
    </submittedName>
</protein>
<evidence type="ECO:0000313" key="2">
    <source>
        <dbReference type="EMBL" id="GHF93300.1"/>
    </source>
</evidence>
<accession>A0A919EKX0</accession>
<evidence type="ECO:0000313" key="3">
    <source>
        <dbReference type="Proteomes" id="UP000632849"/>
    </source>
</evidence>
<gene>
    <name evidence="2" type="ORF">GCM10017667_23840</name>
</gene>
<dbReference type="AlphaFoldDB" id="A0A919EKX0"/>
<organism evidence="2 3">
    <name type="scientific">Streptomyces filamentosus</name>
    <name type="common">Streptomyces roseosporus</name>
    <dbReference type="NCBI Taxonomy" id="67294"/>
    <lineage>
        <taxon>Bacteria</taxon>
        <taxon>Bacillati</taxon>
        <taxon>Actinomycetota</taxon>
        <taxon>Actinomycetes</taxon>
        <taxon>Kitasatosporales</taxon>
        <taxon>Streptomycetaceae</taxon>
        <taxon>Streptomyces</taxon>
    </lineage>
</organism>
<comment type="caution">
    <text evidence="2">The sequence shown here is derived from an EMBL/GenBank/DDBJ whole genome shotgun (WGS) entry which is preliminary data.</text>
</comment>
<reference evidence="2" key="2">
    <citation type="submission" date="2020-09" db="EMBL/GenBank/DDBJ databases">
        <authorList>
            <person name="Sun Q."/>
            <person name="Ohkuma M."/>
        </authorList>
    </citation>
    <scope>NUCLEOTIDE SEQUENCE</scope>
    <source>
        <strain evidence="2">JCM 4122</strain>
    </source>
</reference>
<dbReference type="EMBL" id="BNBE01000001">
    <property type="protein sequence ID" value="GHF93300.1"/>
    <property type="molecule type" value="Genomic_DNA"/>
</dbReference>
<feature type="region of interest" description="Disordered" evidence="1">
    <location>
        <begin position="52"/>
        <end position="71"/>
    </location>
</feature>
<reference evidence="2" key="1">
    <citation type="journal article" date="2014" name="Int. J. Syst. Evol. Microbiol.">
        <title>Complete genome sequence of Corynebacterium casei LMG S-19264T (=DSM 44701T), isolated from a smear-ripened cheese.</title>
        <authorList>
            <consortium name="US DOE Joint Genome Institute (JGI-PGF)"/>
            <person name="Walter F."/>
            <person name="Albersmeier A."/>
            <person name="Kalinowski J."/>
            <person name="Ruckert C."/>
        </authorList>
    </citation>
    <scope>NUCLEOTIDE SEQUENCE</scope>
    <source>
        <strain evidence="2">JCM 4122</strain>
    </source>
</reference>
<proteinExistence type="predicted"/>